<dbReference type="STRING" id="1288291.A0A059EZK8"/>
<dbReference type="PANTHER" id="PTHR10634">
    <property type="entry name" value="AN1-TYPE ZINC FINGER PROTEIN"/>
    <property type="match status" value="1"/>
</dbReference>
<dbReference type="PANTHER" id="PTHR10634:SF149">
    <property type="entry name" value="AN1-TYPE DOMAIN-CONTAINING PROTEIN-RELATED"/>
    <property type="match status" value="1"/>
</dbReference>
<proteinExistence type="predicted"/>
<reference evidence="7" key="1">
    <citation type="submission" date="2013-02" db="EMBL/GenBank/DDBJ databases">
        <authorList>
            <consortium name="The Broad Institute Genome Sequencing Platform"/>
            <person name="Cuomo C."/>
            <person name="Becnel J."/>
            <person name="Sanscrainte N."/>
            <person name="Walker B."/>
            <person name="Young S.K."/>
            <person name="Zeng Q."/>
            <person name="Gargeya S."/>
            <person name="Fitzgerald M."/>
            <person name="Haas B."/>
            <person name="Abouelleil A."/>
            <person name="Alvarado L."/>
            <person name="Arachchi H.M."/>
            <person name="Berlin A.M."/>
            <person name="Chapman S.B."/>
            <person name="Dewar J."/>
            <person name="Goldberg J."/>
            <person name="Griggs A."/>
            <person name="Gujja S."/>
            <person name="Hansen M."/>
            <person name="Howarth C."/>
            <person name="Imamovic A."/>
            <person name="Larimer J."/>
            <person name="McCowan C."/>
            <person name="Murphy C."/>
            <person name="Neiman D."/>
            <person name="Pearson M."/>
            <person name="Priest M."/>
            <person name="Roberts A."/>
            <person name="Saif S."/>
            <person name="Shea T."/>
            <person name="Sisk P."/>
            <person name="Sykes S."/>
            <person name="Wortman J."/>
            <person name="Nusbaum C."/>
            <person name="Birren B."/>
        </authorList>
    </citation>
    <scope>NUCLEOTIDE SEQUENCE [LARGE SCALE GENOMIC DNA]</scope>
    <source>
        <strain evidence="7">PRA339</strain>
    </source>
</reference>
<feature type="domain" description="AN1-type" evidence="5">
    <location>
        <begin position="38"/>
        <end position="85"/>
    </location>
</feature>
<dbReference type="Gene3D" id="4.10.1110.10">
    <property type="entry name" value="AN1-like Zinc finger"/>
    <property type="match status" value="1"/>
</dbReference>
<dbReference type="OrthoDB" id="428577at2759"/>
<reference evidence="6 7" key="2">
    <citation type="submission" date="2014-03" db="EMBL/GenBank/DDBJ databases">
        <title>The Genome Sequence of Anncaliia algerae insect isolate PRA339.</title>
        <authorList>
            <consortium name="The Broad Institute Genome Sequencing Platform"/>
            <consortium name="The Broad Institute Genome Sequencing Center for Infectious Disease"/>
            <person name="Cuomo C."/>
            <person name="Becnel J."/>
            <person name="Sanscrainte N."/>
            <person name="Walker B."/>
            <person name="Young S.K."/>
            <person name="Zeng Q."/>
            <person name="Gargeya S."/>
            <person name="Fitzgerald M."/>
            <person name="Haas B."/>
            <person name="Abouelleil A."/>
            <person name="Alvarado L."/>
            <person name="Arachchi H.M."/>
            <person name="Berlin A.M."/>
            <person name="Chapman S.B."/>
            <person name="Dewar J."/>
            <person name="Goldberg J."/>
            <person name="Griggs A."/>
            <person name="Gujja S."/>
            <person name="Hansen M."/>
            <person name="Howarth C."/>
            <person name="Imamovic A."/>
            <person name="Larimer J."/>
            <person name="McCowan C."/>
            <person name="Murphy C."/>
            <person name="Neiman D."/>
            <person name="Pearson M."/>
            <person name="Priest M."/>
            <person name="Roberts A."/>
            <person name="Saif S."/>
            <person name="Shea T."/>
            <person name="Sisk P."/>
            <person name="Sykes S."/>
            <person name="Wortman J."/>
            <person name="Nusbaum C."/>
            <person name="Birren B."/>
        </authorList>
    </citation>
    <scope>NUCLEOTIDE SEQUENCE [LARGE SCALE GENOMIC DNA]</scope>
    <source>
        <strain evidence="6 7">PRA339</strain>
    </source>
</reference>
<evidence type="ECO:0000256" key="1">
    <source>
        <dbReference type="ARBA" id="ARBA00022723"/>
    </source>
</evidence>
<dbReference type="InterPro" id="IPR000058">
    <property type="entry name" value="Znf_AN1"/>
</dbReference>
<dbReference type="EMBL" id="KK365189">
    <property type="protein sequence ID" value="KCZ80302.1"/>
    <property type="molecule type" value="Genomic_DNA"/>
</dbReference>
<dbReference type="Pfam" id="PF01428">
    <property type="entry name" value="zf-AN1"/>
    <property type="match status" value="1"/>
</dbReference>
<evidence type="ECO:0000256" key="3">
    <source>
        <dbReference type="ARBA" id="ARBA00022833"/>
    </source>
</evidence>
<evidence type="ECO:0000313" key="6">
    <source>
        <dbReference type="EMBL" id="KCZ80302.1"/>
    </source>
</evidence>
<organism evidence="6 7">
    <name type="scientific">Anncaliia algerae PRA339</name>
    <dbReference type="NCBI Taxonomy" id="1288291"/>
    <lineage>
        <taxon>Eukaryota</taxon>
        <taxon>Fungi</taxon>
        <taxon>Fungi incertae sedis</taxon>
        <taxon>Microsporidia</taxon>
        <taxon>Tubulinosematoidea</taxon>
        <taxon>Tubulinosematidae</taxon>
        <taxon>Anncaliia</taxon>
    </lineage>
</organism>
<dbReference type="PROSITE" id="PS51039">
    <property type="entry name" value="ZF_AN1"/>
    <property type="match status" value="1"/>
</dbReference>
<name>A0A059EZK8_9MICR</name>
<keyword evidence="3" id="KW-0862">Zinc</keyword>
<dbReference type="SMART" id="SM00154">
    <property type="entry name" value="ZnF_AN1"/>
    <property type="match status" value="1"/>
</dbReference>
<dbReference type="InterPro" id="IPR050652">
    <property type="entry name" value="AN1_A20_ZnFinger"/>
</dbReference>
<gene>
    <name evidence="6" type="ORF">H312_02304</name>
</gene>
<sequence>MLPQTSSEEEELVVMRNVKNMCNRRSSPKIKKKKEAEKTVQEKCYKCGKILRPTNKFGCRCGNVFCMVHRFSDQHNCSFNFKAFSVKKLRQENPQVINKKVTEF</sequence>
<dbReference type="SUPFAM" id="SSF118310">
    <property type="entry name" value="AN1-like Zinc finger"/>
    <property type="match status" value="1"/>
</dbReference>
<evidence type="ECO:0000256" key="4">
    <source>
        <dbReference type="PROSITE-ProRule" id="PRU00449"/>
    </source>
</evidence>
<keyword evidence="2 4" id="KW-0863">Zinc-finger</keyword>
<evidence type="ECO:0000256" key="2">
    <source>
        <dbReference type="ARBA" id="ARBA00022771"/>
    </source>
</evidence>
<dbReference type="InterPro" id="IPR035896">
    <property type="entry name" value="AN1-like_Znf"/>
</dbReference>
<evidence type="ECO:0000259" key="5">
    <source>
        <dbReference type="PROSITE" id="PS51039"/>
    </source>
</evidence>
<dbReference type="Proteomes" id="UP000030655">
    <property type="component" value="Unassembled WGS sequence"/>
</dbReference>
<dbReference type="VEuPathDB" id="MicrosporidiaDB:H312_02304"/>
<dbReference type="GO" id="GO:0008270">
    <property type="term" value="F:zinc ion binding"/>
    <property type="evidence" value="ECO:0007669"/>
    <property type="project" value="UniProtKB-KW"/>
</dbReference>
<evidence type="ECO:0000313" key="7">
    <source>
        <dbReference type="Proteomes" id="UP000030655"/>
    </source>
</evidence>
<keyword evidence="7" id="KW-1185">Reference proteome</keyword>
<dbReference type="AlphaFoldDB" id="A0A059EZK8"/>
<keyword evidence="1" id="KW-0479">Metal-binding</keyword>
<protein>
    <recommendedName>
        <fullName evidence="5">AN1-type domain-containing protein</fullName>
    </recommendedName>
</protein>
<dbReference type="HOGENOM" id="CLU_057016_6_1_1"/>
<accession>A0A059EZK8</accession>